<evidence type="ECO:0000256" key="8">
    <source>
        <dbReference type="ARBA" id="ARBA00022840"/>
    </source>
</evidence>
<dbReference type="InterPro" id="IPR003661">
    <property type="entry name" value="HisK_dim/P_dom"/>
</dbReference>
<sequence length="532" mass="58658">MSDERISDPKPKRLQLLVCTDRAEIAARVLLASERDGLDLTTVERDGLANASAPGAVLLLDMRLGGPFGAGTLASLRCDPRWAEAPVIALVGDRDEAAIRDAVGAGADDFIREEFLDRELATRVLGQRRAWELRDELAQRERDLVALVDLTRSFAGALDTGALLEDVTRRLARDLDLVRCSLVLTDPEGANGTVLATSDEPGIVRRRLELARYPEIREALRTRRAVVLEDAGRHPLLDPVKDAIATAGLGALAVLPLALEGELLGVLFLRSASPAISSRAIDFASTVANATAVALRNARSVDEIRVRIDQAEDKLRDLRQFEEIHEHVSEGIALVDARDGRVLSVNPAALRIVDLEAYRVRGQRLSSLLTGIDEPRCAELIRKMARGEEVRDVGMEVRRLDGHQVYLEVSGARLRDEVVLFSVRDVTERKRLQAQMSEQQEEAARQAMIVELAGAAAHELNQPLTAVMGYAELLNRKVSELDPASHQVAIIHREAERMAEIVRKLGRLMRYETAPYVGDTRIVDLDRASRDE</sequence>
<evidence type="ECO:0000256" key="9">
    <source>
        <dbReference type="ARBA" id="ARBA00022989"/>
    </source>
</evidence>
<keyword evidence="8" id="KW-0067">ATP-binding</keyword>
<dbReference type="RefSeq" id="WP_050727130.1">
    <property type="nucleotide sequence ID" value="NZ_CP012332.1"/>
</dbReference>
<dbReference type="InterPro" id="IPR011006">
    <property type="entry name" value="CheY-like_superfamily"/>
</dbReference>
<dbReference type="GO" id="GO:0000156">
    <property type="term" value="F:phosphorelay response regulator activity"/>
    <property type="evidence" value="ECO:0007669"/>
    <property type="project" value="TreeGrafter"/>
</dbReference>
<dbReference type="PANTHER" id="PTHR42878:SF7">
    <property type="entry name" value="SENSOR HISTIDINE KINASE GLRK"/>
    <property type="match status" value="1"/>
</dbReference>
<dbReference type="GO" id="GO:0007234">
    <property type="term" value="P:osmosensory signaling via phosphorelay pathway"/>
    <property type="evidence" value="ECO:0007669"/>
    <property type="project" value="TreeGrafter"/>
</dbReference>
<dbReference type="NCBIfam" id="TIGR00229">
    <property type="entry name" value="sensory_box"/>
    <property type="match status" value="1"/>
</dbReference>
<dbReference type="Gene3D" id="3.30.450.40">
    <property type="match status" value="1"/>
</dbReference>
<evidence type="ECO:0000256" key="1">
    <source>
        <dbReference type="ARBA" id="ARBA00000085"/>
    </source>
</evidence>
<keyword evidence="11" id="KW-0472">Membrane</keyword>
<dbReference type="Gene3D" id="3.40.50.2300">
    <property type="match status" value="1"/>
</dbReference>
<dbReference type="InterPro" id="IPR036097">
    <property type="entry name" value="HisK_dim/P_sf"/>
</dbReference>
<proteinExistence type="predicted"/>
<keyword evidence="10" id="KW-0902">Two-component regulatory system</keyword>
<keyword evidence="7 14" id="KW-0418">Kinase</keyword>
<organism evidence="14 15">
    <name type="scientific">Vulgatibacter incomptus</name>
    <dbReference type="NCBI Taxonomy" id="1391653"/>
    <lineage>
        <taxon>Bacteria</taxon>
        <taxon>Pseudomonadati</taxon>
        <taxon>Myxococcota</taxon>
        <taxon>Myxococcia</taxon>
        <taxon>Myxococcales</taxon>
        <taxon>Cystobacterineae</taxon>
        <taxon>Vulgatibacteraceae</taxon>
        <taxon>Vulgatibacter</taxon>
    </lineage>
</organism>
<evidence type="ECO:0000313" key="14">
    <source>
        <dbReference type="EMBL" id="AKU93050.1"/>
    </source>
</evidence>
<dbReference type="InterPro" id="IPR035965">
    <property type="entry name" value="PAS-like_dom_sf"/>
</dbReference>
<dbReference type="GO" id="GO:0030295">
    <property type="term" value="F:protein kinase activator activity"/>
    <property type="evidence" value="ECO:0007669"/>
    <property type="project" value="TreeGrafter"/>
</dbReference>
<gene>
    <name evidence="14" type="ORF">AKJ08_3437</name>
</gene>
<dbReference type="InterPro" id="IPR000014">
    <property type="entry name" value="PAS"/>
</dbReference>
<keyword evidence="5" id="KW-0812">Transmembrane</keyword>
<dbReference type="InterPro" id="IPR029016">
    <property type="entry name" value="GAF-like_dom_sf"/>
</dbReference>
<evidence type="ECO:0000256" key="11">
    <source>
        <dbReference type="ARBA" id="ARBA00023136"/>
    </source>
</evidence>
<accession>A0A0K1PHP9</accession>
<dbReference type="Proteomes" id="UP000055590">
    <property type="component" value="Chromosome"/>
</dbReference>
<protein>
    <recommendedName>
        <fullName evidence="3">histidine kinase</fullName>
        <ecNumber evidence="3">2.7.13.3</ecNumber>
    </recommendedName>
</protein>
<keyword evidence="6" id="KW-0547">Nucleotide-binding</keyword>
<dbReference type="SUPFAM" id="SSF55781">
    <property type="entry name" value="GAF domain-like"/>
    <property type="match status" value="1"/>
</dbReference>
<dbReference type="SUPFAM" id="SSF55785">
    <property type="entry name" value="PYP-like sensor domain (PAS domain)"/>
    <property type="match status" value="1"/>
</dbReference>
<dbReference type="GO" id="GO:0005524">
    <property type="term" value="F:ATP binding"/>
    <property type="evidence" value="ECO:0007669"/>
    <property type="project" value="UniProtKB-KW"/>
</dbReference>
<dbReference type="InterPro" id="IPR001789">
    <property type="entry name" value="Sig_transdc_resp-reg_receiver"/>
</dbReference>
<dbReference type="Pfam" id="PF00512">
    <property type="entry name" value="HisKA"/>
    <property type="match status" value="1"/>
</dbReference>
<evidence type="ECO:0000256" key="10">
    <source>
        <dbReference type="ARBA" id="ARBA00023012"/>
    </source>
</evidence>
<dbReference type="EC" id="2.7.13.3" evidence="3"/>
<evidence type="ECO:0000259" key="13">
    <source>
        <dbReference type="PROSITE" id="PS50110"/>
    </source>
</evidence>
<evidence type="ECO:0000256" key="3">
    <source>
        <dbReference type="ARBA" id="ARBA00012438"/>
    </source>
</evidence>
<dbReference type="PATRIC" id="fig|1391653.3.peg.3587"/>
<evidence type="ECO:0000256" key="5">
    <source>
        <dbReference type="ARBA" id="ARBA00022692"/>
    </source>
</evidence>
<dbReference type="Gene3D" id="3.30.450.20">
    <property type="entry name" value="PAS domain"/>
    <property type="match status" value="1"/>
</dbReference>
<dbReference type="CDD" id="cd00082">
    <property type="entry name" value="HisKA"/>
    <property type="match status" value="1"/>
</dbReference>
<dbReference type="Gene3D" id="1.10.287.130">
    <property type="match status" value="1"/>
</dbReference>
<name>A0A0K1PHP9_9BACT</name>
<dbReference type="SUPFAM" id="SSF47384">
    <property type="entry name" value="Homodimeric domain of signal transducing histidine kinase"/>
    <property type="match status" value="1"/>
</dbReference>
<evidence type="ECO:0000256" key="6">
    <source>
        <dbReference type="ARBA" id="ARBA00022741"/>
    </source>
</evidence>
<dbReference type="Pfam" id="PF01590">
    <property type="entry name" value="GAF"/>
    <property type="match status" value="1"/>
</dbReference>
<dbReference type="SMART" id="SM00388">
    <property type="entry name" value="HisKA"/>
    <property type="match status" value="1"/>
</dbReference>
<dbReference type="EMBL" id="CP012332">
    <property type="protein sequence ID" value="AKU93050.1"/>
    <property type="molecule type" value="Genomic_DNA"/>
</dbReference>
<dbReference type="InterPro" id="IPR050351">
    <property type="entry name" value="BphY/WalK/GraS-like"/>
</dbReference>
<dbReference type="KEGG" id="vin:AKJ08_3437"/>
<dbReference type="PROSITE" id="PS50110">
    <property type="entry name" value="RESPONSE_REGULATORY"/>
    <property type="match status" value="1"/>
</dbReference>
<dbReference type="GO" id="GO:0016020">
    <property type="term" value="C:membrane"/>
    <property type="evidence" value="ECO:0007669"/>
    <property type="project" value="UniProtKB-SubCell"/>
</dbReference>
<dbReference type="GO" id="GO:0000155">
    <property type="term" value="F:phosphorelay sensor kinase activity"/>
    <property type="evidence" value="ECO:0007669"/>
    <property type="project" value="InterPro"/>
</dbReference>
<feature type="modified residue" description="4-aspartylphosphate" evidence="12">
    <location>
        <position position="61"/>
    </location>
</feature>
<dbReference type="SUPFAM" id="SSF52172">
    <property type="entry name" value="CheY-like"/>
    <property type="match status" value="1"/>
</dbReference>
<keyword evidence="15" id="KW-1185">Reference proteome</keyword>
<keyword evidence="4" id="KW-0808">Transferase</keyword>
<keyword evidence="12" id="KW-0597">Phosphoprotein</keyword>
<dbReference type="SMART" id="SM00448">
    <property type="entry name" value="REC"/>
    <property type="match status" value="1"/>
</dbReference>
<dbReference type="AlphaFoldDB" id="A0A0K1PHP9"/>
<keyword evidence="9" id="KW-1133">Transmembrane helix</keyword>
<evidence type="ECO:0000256" key="2">
    <source>
        <dbReference type="ARBA" id="ARBA00004141"/>
    </source>
</evidence>
<reference evidence="14 15" key="1">
    <citation type="submission" date="2015-08" db="EMBL/GenBank/DDBJ databases">
        <authorList>
            <person name="Babu N.S."/>
            <person name="Beckwith C.J."/>
            <person name="Beseler K.G."/>
            <person name="Brison A."/>
            <person name="Carone J.V."/>
            <person name="Caskin T.P."/>
            <person name="Diamond M."/>
            <person name="Durham M.E."/>
            <person name="Foxe J.M."/>
            <person name="Go M."/>
            <person name="Henderson B.A."/>
            <person name="Jones I.B."/>
            <person name="McGettigan J.A."/>
            <person name="Micheletti S.J."/>
            <person name="Nasrallah M.E."/>
            <person name="Ortiz D."/>
            <person name="Piller C.R."/>
            <person name="Privatt S.R."/>
            <person name="Schneider S.L."/>
            <person name="Sharp S."/>
            <person name="Smith T.C."/>
            <person name="Stanton J.D."/>
            <person name="Ullery H.E."/>
            <person name="Wilson R.J."/>
            <person name="Serrano M.G."/>
            <person name="Buck G."/>
            <person name="Lee V."/>
            <person name="Wang Y."/>
            <person name="Carvalho R."/>
            <person name="Voegtly L."/>
            <person name="Shi R."/>
            <person name="Duckworth R."/>
            <person name="Johnson A."/>
            <person name="Loviza R."/>
            <person name="Walstead R."/>
            <person name="Shah Z."/>
            <person name="Kiflezghi M."/>
            <person name="Wade K."/>
            <person name="Ball S.L."/>
            <person name="Bradley K.W."/>
            <person name="Asai D.J."/>
            <person name="Bowman C.A."/>
            <person name="Russell D.A."/>
            <person name="Pope W.H."/>
            <person name="Jacobs-Sera D."/>
            <person name="Hendrix R.W."/>
            <person name="Hatfull G.F."/>
        </authorList>
    </citation>
    <scope>NUCLEOTIDE SEQUENCE [LARGE SCALE GENOMIC DNA]</scope>
    <source>
        <strain evidence="14 15">DSM 27710</strain>
    </source>
</reference>
<feature type="domain" description="Response regulatory" evidence="13">
    <location>
        <begin position="15"/>
        <end position="128"/>
    </location>
</feature>
<dbReference type="Pfam" id="PF08448">
    <property type="entry name" value="PAS_4"/>
    <property type="match status" value="1"/>
</dbReference>
<dbReference type="PANTHER" id="PTHR42878">
    <property type="entry name" value="TWO-COMPONENT HISTIDINE KINASE"/>
    <property type="match status" value="1"/>
</dbReference>
<comment type="catalytic activity">
    <reaction evidence="1">
        <text>ATP + protein L-histidine = ADP + protein N-phospho-L-histidine.</text>
        <dbReference type="EC" id="2.7.13.3"/>
    </reaction>
</comment>
<dbReference type="CDD" id="cd00130">
    <property type="entry name" value="PAS"/>
    <property type="match status" value="1"/>
</dbReference>
<evidence type="ECO:0000313" key="15">
    <source>
        <dbReference type="Proteomes" id="UP000055590"/>
    </source>
</evidence>
<dbReference type="SMART" id="SM00065">
    <property type="entry name" value="GAF"/>
    <property type="match status" value="1"/>
</dbReference>
<dbReference type="InterPro" id="IPR013656">
    <property type="entry name" value="PAS_4"/>
</dbReference>
<dbReference type="STRING" id="1391653.AKJ08_3437"/>
<comment type="subcellular location">
    <subcellularLocation>
        <location evidence="2">Membrane</location>
        <topology evidence="2">Multi-pass membrane protein</topology>
    </subcellularLocation>
</comment>
<evidence type="ECO:0000256" key="7">
    <source>
        <dbReference type="ARBA" id="ARBA00022777"/>
    </source>
</evidence>
<dbReference type="SMART" id="SM00091">
    <property type="entry name" value="PAS"/>
    <property type="match status" value="1"/>
</dbReference>
<evidence type="ECO:0000256" key="4">
    <source>
        <dbReference type="ARBA" id="ARBA00022679"/>
    </source>
</evidence>
<evidence type="ECO:0000256" key="12">
    <source>
        <dbReference type="PROSITE-ProRule" id="PRU00169"/>
    </source>
</evidence>
<dbReference type="OrthoDB" id="5480789at2"/>
<dbReference type="InterPro" id="IPR003018">
    <property type="entry name" value="GAF"/>
</dbReference>